<dbReference type="GO" id="GO:0003700">
    <property type="term" value="F:DNA-binding transcription factor activity"/>
    <property type="evidence" value="ECO:0007669"/>
    <property type="project" value="InterPro"/>
</dbReference>
<protein>
    <submittedName>
        <fullName evidence="5">GntR family transcriptional regulator</fullName>
    </submittedName>
</protein>
<dbReference type="Gene3D" id="1.10.10.10">
    <property type="entry name" value="Winged helix-like DNA-binding domain superfamily/Winged helix DNA-binding domain"/>
    <property type="match status" value="1"/>
</dbReference>
<feature type="domain" description="HTH gntR-type" evidence="4">
    <location>
        <begin position="1"/>
        <end position="49"/>
    </location>
</feature>
<dbReference type="GO" id="GO:0003677">
    <property type="term" value="F:DNA binding"/>
    <property type="evidence" value="ECO:0007669"/>
    <property type="project" value="UniProtKB-KW"/>
</dbReference>
<dbReference type="PROSITE" id="PS50949">
    <property type="entry name" value="HTH_GNTR"/>
    <property type="match status" value="1"/>
</dbReference>
<dbReference type="OrthoDB" id="7173258at2"/>
<keyword evidence="3" id="KW-0804">Transcription</keyword>
<dbReference type="Proteomes" id="UP000004688">
    <property type="component" value="Chromosome"/>
</dbReference>
<dbReference type="PANTHER" id="PTHR44846:SF1">
    <property type="entry name" value="MANNOSYL-D-GLYCERATE TRANSPORT_METABOLISM SYSTEM REPRESSOR MNGR-RELATED"/>
    <property type="match status" value="1"/>
</dbReference>
<evidence type="ECO:0000256" key="2">
    <source>
        <dbReference type="ARBA" id="ARBA00023125"/>
    </source>
</evidence>
<accession>M9RKB4</accession>
<evidence type="ECO:0000259" key="4">
    <source>
        <dbReference type="PROSITE" id="PS50949"/>
    </source>
</evidence>
<evidence type="ECO:0000256" key="1">
    <source>
        <dbReference type="ARBA" id="ARBA00023015"/>
    </source>
</evidence>
<dbReference type="Gene3D" id="3.40.1410.10">
    <property type="entry name" value="Chorismate lyase-like"/>
    <property type="match status" value="1"/>
</dbReference>
<evidence type="ECO:0000313" key="5">
    <source>
        <dbReference type="EMBL" id="AGI72637.1"/>
    </source>
</evidence>
<proteinExistence type="predicted"/>
<evidence type="ECO:0000313" key="6">
    <source>
        <dbReference type="Proteomes" id="UP000004688"/>
    </source>
</evidence>
<organism evidence="5 6">
    <name type="scientific">Octadecabacter arcticus 238</name>
    <dbReference type="NCBI Taxonomy" id="391616"/>
    <lineage>
        <taxon>Bacteria</taxon>
        <taxon>Pseudomonadati</taxon>
        <taxon>Pseudomonadota</taxon>
        <taxon>Alphaproteobacteria</taxon>
        <taxon>Rhodobacterales</taxon>
        <taxon>Roseobacteraceae</taxon>
        <taxon>Octadecabacter</taxon>
    </lineage>
</organism>
<dbReference type="SMART" id="SM00345">
    <property type="entry name" value="HTH_GNTR"/>
    <property type="match status" value="1"/>
</dbReference>
<keyword evidence="6" id="KW-1185">Reference proteome</keyword>
<dbReference type="Pfam" id="PF07702">
    <property type="entry name" value="UTRA"/>
    <property type="match status" value="1"/>
</dbReference>
<dbReference type="SMART" id="SM00866">
    <property type="entry name" value="UTRA"/>
    <property type="match status" value="1"/>
</dbReference>
<dbReference type="InterPro" id="IPR036390">
    <property type="entry name" value="WH_DNA-bd_sf"/>
</dbReference>
<dbReference type="GO" id="GO:0045892">
    <property type="term" value="P:negative regulation of DNA-templated transcription"/>
    <property type="evidence" value="ECO:0007669"/>
    <property type="project" value="TreeGrafter"/>
</dbReference>
<dbReference type="InterPro" id="IPR028978">
    <property type="entry name" value="Chorismate_lyase_/UTRA_dom_sf"/>
</dbReference>
<dbReference type="InterPro" id="IPR036388">
    <property type="entry name" value="WH-like_DNA-bd_sf"/>
</dbReference>
<dbReference type="STRING" id="391616.OA238_c25910"/>
<dbReference type="InterPro" id="IPR000524">
    <property type="entry name" value="Tscrpt_reg_HTH_GntR"/>
</dbReference>
<dbReference type="SUPFAM" id="SSF64288">
    <property type="entry name" value="Chorismate lyase-like"/>
    <property type="match status" value="1"/>
</dbReference>
<dbReference type="InterPro" id="IPR050679">
    <property type="entry name" value="Bact_HTH_transcr_reg"/>
</dbReference>
<keyword evidence="2" id="KW-0238">DNA-binding</keyword>
<dbReference type="CDD" id="cd07377">
    <property type="entry name" value="WHTH_GntR"/>
    <property type="match status" value="1"/>
</dbReference>
<evidence type="ECO:0000256" key="3">
    <source>
        <dbReference type="ARBA" id="ARBA00023163"/>
    </source>
</evidence>
<dbReference type="KEGG" id="oar:OA238_c25910"/>
<keyword evidence="1" id="KW-0805">Transcription regulation</keyword>
<dbReference type="PANTHER" id="PTHR44846">
    <property type="entry name" value="MANNOSYL-D-GLYCERATE TRANSPORT/METABOLISM SYSTEM REPRESSOR MNGR-RELATED"/>
    <property type="match status" value="1"/>
</dbReference>
<dbReference type="PRINTS" id="PR00035">
    <property type="entry name" value="HTHGNTR"/>
</dbReference>
<dbReference type="EMBL" id="CP003742">
    <property type="protein sequence ID" value="AGI72637.1"/>
    <property type="molecule type" value="Genomic_DNA"/>
</dbReference>
<reference evidence="5 6" key="1">
    <citation type="journal article" date="2013" name="PLoS ONE">
        <title>Poles Apart: Arctic and Antarctic Octadecabacter strains Share High Genome Plasticity and a New Type of Xanthorhodopsin.</title>
        <authorList>
            <person name="Vollmers J."/>
            <person name="Voget S."/>
            <person name="Dietrich S."/>
            <person name="Gollnow K."/>
            <person name="Smits M."/>
            <person name="Meyer K."/>
            <person name="Brinkhoff T."/>
            <person name="Simon M."/>
            <person name="Daniel R."/>
        </authorList>
    </citation>
    <scope>NUCLEOTIDE SEQUENCE [LARGE SCALE GENOMIC DNA]</scope>
    <source>
        <strain evidence="5 6">238</strain>
    </source>
</reference>
<dbReference type="AlphaFoldDB" id="M9RKB4"/>
<name>M9RKB4_9RHOB</name>
<dbReference type="InterPro" id="IPR011663">
    <property type="entry name" value="UTRA"/>
</dbReference>
<gene>
    <name evidence="5" type="ORF">OA238_c25910</name>
</gene>
<dbReference type="Pfam" id="PF00392">
    <property type="entry name" value="GntR"/>
    <property type="match status" value="1"/>
</dbReference>
<dbReference type="eggNOG" id="COG2188">
    <property type="taxonomic scope" value="Bacteria"/>
</dbReference>
<sequence length="225" mass="25467">MYDRDFPTEEALTREFGVSRITVRRALDRFEREGVIDRQPGRGTFVNSRAADPMVSASLSGTIENLIAMGLRTQVEVISFEYVPAPVPVAAQMELHERAIVQRVARVRYYSGRPFSYLITHVPDEIGHAYTAEDLTETPLLLLLERAGHEAVSAEQTITARLAEPDVAHLLGIEPGDALLGINRIVRDRTGRCIEMVTANYRPDTYEHKMDIQRTDFDGRRVWRS</sequence>
<dbReference type="SUPFAM" id="SSF46785">
    <property type="entry name" value="Winged helix' DNA-binding domain"/>
    <property type="match status" value="1"/>
</dbReference>
<dbReference type="HOGENOM" id="CLU_063236_2_2_5"/>